<feature type="region of interest" description="Disordered" evidence="7">
    <location>
        <begin position="642"/>
        <end position="662"/>
    </location>
</feature>
<dbReference type="OrthoDB" id="392571at2759"/>
<evidence type="ECO:0000313" key="8">
    <source>
        <dbReference type="EMBL" id="KAF1973557.1"/>
    </source>
</evidence>
<dbReference type="GO" id="GO:0030688">
    <property type="term" value="C:preribosome, small subunit precursor"/>
    <property type="evidence" value="ECO:0007669"/>
    <property type="project" value="TreeGrafter"/>
</dbReference>
<evidence type="ECO:0000256" key="4">
    <source>
        <dbReference type="ARBA" id="ARBA00024893"/>
    </source>
</evidence>
<dbReference type="GO" id="GO:0003723">
    <property type="term" value="F:RNA binding"/>
    <property type="evidence" value="ECO:0007669"/>
    <property type="project" value="InterPro"/>
</dbReference>
<dbReference type="GO" id="GO:0000472">
    <property type="term" value="P:endonucleolytic cleavage to generate mature 5'-end of SSU-rRNA from (SSU-rRNA, 5.8S rRNA, LSU-rRNA)"/>
    <property type="evidence" value="ECO:0007669"/>
    <property type="project" value="TreeGrafter"/>
</dbReference>
<gene>
    <name evidence="8" type="ORF">BU23DRAFT_132738</name>
</gene>
<evidence type="ECO:0000256" key="6">
    <source>
        <dbReference type="ARBA" id="ARBA00031929"/>
    </source>
</evidence>
<comment type="function">
    <text evidence="4">RNA-binding nucleolar protein required for pre-rRNA processing. Involved in production of 18S rRNA and assembly of small ribosomal subunit.</text>
</comment>
<dbReference type="GO" id="GO:0000056">
    <property type="term" value="P:ribosomal small subunit export from nucleus"/>
    <property type="evidence" value="ECO:0007669"/>
    <property type="project" value="TreeGrafter"/>
</dbReference>
<evidence type="ECO:0000256" key="2">
    <source>
        <dbReference type="ARBA" id="ARBA00016427"/>
    </source>
</evidence>
<dbReference type="InterPro" id="IPR016024">
    <property type="entry name" value="ARM-type_fold"/>
</dbReference>
<dbReference type="SMART" id="SM00025">
    <property type="entry name" value="Pumilio"/>
    <property type="match status" value="4"/>
</dbReference>
<sequence>MPKENRKRGRREEQKKRKWEHDNPEATSTSKRPRNSVHEEVAPQENLAEPFQDGAIDGVTSPGAMPFYGMLDEDEQEYFKRADEMLELNQFDGPDERNLFIESVYKEADGKELKLANSQSCSRLMERLILLSTPKQLKDLFQKFSGHFVHLVQHRFASHCCEALFIQAAPVVTQELAKPELATPPSSDPNHVIATMENLFLFTLDELEGYLGYLITERFASHVLRVLLVVLAGVPLEKQGGRSTLHSKKKEKVGIPGSEKQELVLGERKVPQSFLDALQKVLNDSVVNLDASYLQLLAIHPTGNPTLQLMLKLELTLFGKTKAKDENSIIRKLLPDDPIKEDTPSASFINGLVYDVVGSRLLETIIEHAPGKLFKSIYRQFFQSRMGSLARNEIAGYVAGKILERLSKDDLEEAMRQINEQISNLVERNRTAIIKTLIERCCARGVDTVPIAAQLEKAYGGSSGFEITRLLKLGEAPSDDGKTRDKHEHSQPDKVHGSLLAQTMMTVDGPLGNLVFDSFTRLGDYMTLRIARYPAASRTLQAALVSPNATVIFRRKVIQQFYGHVGELALDPAGSHVIDSVWEGTAGLAFIRERIAEELAENEASLRESHVGRAVWRNWRMDLYRRCRADWVKQARWTAGNDGFQSFPESNGEVTSPSQGRKVGGHLSAIELARKKWAETQAVKAKLDTEKAKREAAQAKKESKESKKDDKKESKREKSGTHESGRSSSSKGKEKAKASVAAH</sequence>
<proteinExistence type="predicted"/>
<dbReference type="PANTHER" id="PTHR13102">
    <property type="entry name" value="NUCLEOLAR PROTEIN 9"/>
    <property type="match status" value="1"/>
</dbReference>
<evidence type="ECO:0000256" key="7">
    <source>
        <dbReference type="SAM" id="MobiDB-lite"/>
    </source>
</evidence>
<organism evidence="8 9">
    <name type="scientific">Bimuria novae-zelandiae CBS 107.79</name>
    <dbReference type="NCBI Taxonomy" id="1447943"/>
    <lineage>
        <taxon>Eukaryota</taxon>
        <taxon>Fungi</taxon>
        <taxon>Dikarya</taxon>
        <taxon>Ascomycota</taxon>
        <taxon>Pezizomycotina</taxon>
        <taxon>Dothideomycetes</taxon>
        <taxon>Pleosporomycetidae</taxon>
        <taxon>Pleosporales</taxon>
        <taxon>Massarineae</taxon>
        <taxon>Didymosphaeriaceae</taxon>
        <taxon>Bimuria</taxon>
    </lineage>
</organism>
<keyword evidence="9" id="KW-1185">Reference proteome</keyword>
<feature type="compositionally biased region" description="Basic and acidic residues" evidence="7">
    <location>
        <begin position="1"/>
        <end position="24"/>
    </location>
</feature>
<feature type="compositionally biased region" description="Basic and acidic residues" evidence="7">
    <location>
        <begin position="685"/>
        <end position="737"/>
    </location>
</feature>
<dbReference type="GO" id="GO:0030686">
    <property type="term" value="C:90S preribosome"/>
    <property type="evidence" value="ECO:0007669"/>
    <property type="project" value="TreeGrafter"/>
</dbReference>
<dbReference type="SUPFAM" id="SSF48371">
    <property type="entry name" value="ARM repeat"/>
    <property type="match status" value="1"/>
</dbReference>
<keyword evidence="3" id="KW-0677">Repeat</keyword>
<evidence type="ECO:0000313" key="9">
    <source>
        <dbReference type="Proteomes" id="UP000800036"/>
    </source>
</evidence>
<name>A0A6A5VJL2_9PLEO</name>
<protein>
    <recommendedName>
        <fullName evidence="2">Nucleolar protein 9</fullName>
    </recommendedName>
    <alternativeName>
        <fullName evidence="5 6">Pumilio domain-containing protein NOP9</fullName>
    </alternativeName>
</protein>
<dbReference type="GO" id="GO:0000447">
    <property type="term" value="P:endonucleolytic cleavage in ITS1 to separate SSU-rRNA from 5.8S rRNA and LSU-rRNA from tricistronic rRNA transcript (SSU-rRNA, 5.8S rRNA, LSU-rRNA)"/>
    <property type="evidence" value="ECO:0007669"/>
    <property type="project" value="TreeGrafter"/>
</dbReference>
<dbReference type="Pfam" id="PF22493">
    <property type="entry name" value="PUF_NOP9"/>
    <property type="match status" value="1"/>
</dbReference>
<feature type="compositionally biased region" description="Polar residues" evidence="7">
    <location>
        <begin position="643"/>
        <end position="659"/>
    </location>
</feature>
<evidence type="ECO:0000256" key="5">
    <source>
        <dbReference type="ARBA" id="ARBA00030932"/>
    </source>
</evidence>
<comment type="subcellular location">
    <subcellularLocation>
        <location evidence="1">Nucleus</location>
        <location evidence="1">Nucleolus</location>
    </subcellularLocation>
</comment>
<dbReference type="Gene3D" id="1.25.10.10">
    <property type="entry name" value="Leucine-rich Repeat Variant"/>
    <property type="match status" value="2"/>
</dbReference>
<dbReference type="AlphaFoldDB" id="A0A6A5VJL2"/>
<feature type="region of interest" description="Disordered" evidence="7">
    <location>
        <begin position="1"/>
        <end position="59"/>
    </location>
</feature>
<evidence type="ECO:0000256" key="3">
    <source>
        <dbReference type="ARBA" id="ARBA00022737"/>
    </source>
</evidence>
<dbReference type="InterPro" id="IPR001313">
    <property type="entry name" value="Pumilio_RNA-bd_rpt"/>
</dbReference>
<evidence type="ECO:0000256" key="1">
    <source>
        <dbReference type="ARBA" id="ARBA00004604"/>
    </source>
</evidence>
<dbReference type="Proteomes" id="UP000800036">
    <property type="component" value="Unassembled WGS sequence"/>
</dbReference>
<dbReference type="EMBL" id="ML976680">
    <property type="protein sequence ID" value="KAF1973557.1"/>
    <property type="molecule type" value="Genomic_DNA"/>
</dbReference>
<dbReference type="PANTHER" id="PTHR13102:SF0">
    <property type="entry name" value="NUCLEOLAR PROTEIN 9"/>
    <property type="match status" value="1"/>
</dbReference>
<reference evidence="8" key="1">
    <citation type="journal article" date="2020" name="Stud. Mycol.">
        <title>101 Dothideomycetes genomes: a test case for predicting lifestyles and emergence of pathogens.</title>
        <authorList>
            <person name="Haridas S."/>
            <person name="Albert R."/>
            <person name="Binder M."/>
            <person name="Bloem J."/>
            <person name="Labutti K."/>
            <person name="Salamov A."/>
            <person name="Andreopoulos B."/>
            <person name="Baker S."/>
            <person name="Barry K."/>
            <person name="Bills G."/>
            <person name="Bluhm B."/>
            <person name="Cannon C."/>
            <person name="Castanera R."/>
            <person name="Culley D."/>
            <person name="Daum C."/>
            <person name="Ezra D."/>
            <person name="Gonzalez J."/>
            <person name="Henrissat B."/>
            <person name="Kuo A."/>
            <person name="Liang C."/>
            <person name="Lipzen A."/>
            <person name="Lutzoni F."/>
            <person name="Magnuson J."/>
            <person name="Mondo S."/>
            <person name="Nolan M."/>
            <person name="Ohm R."/>
            <person name="Pangilinan J."/>
            <person name="Park H.-J."/>
            <person name="Ramirez L."/>
            <person name="Alfaro M."/>
            <person name="Sun H."/>
            <person name="Tritt A."/>
            <person name="Yoshinaga Y."/>
            <person name="Zwiers L.-H."/>
            <person name="Turgeon B."/>
            <person name="Goodwin S."/>
            <person name="Spatafora J."/>
            <person name="Crous P."/>
            <person name="Grigoriev I."/>
        </authorList>
    </citation>
    <scope>NUCLEOTIDE SEQUENCE</scope>
    <source>
        <strain evidence="8">CBS 107.79</strain>
    </source>
</reference>
<accession>A0A6A5VJL2</accession>
<dbReference type="InterPro" id="IPR040000">
    <property type="entry name" value="NOP9"/>
</dbReference>
<dbReference type="GO" id="GO:0000480">
    <property type="term" value="P:endonucleolytic cleavage in 5'-ETS of tricistronic rRNA transcript (SSU-rRNA, 5.8S rRNA, LSU-rRNA)"/>
    <property type="evidence" value="ECO:0007669"/>
    <property type="project" value="TreeGrafter"/>
</dbReference>
<dbReference type="InterPro" id="IPR011989">
    <property type="entry name" value="ARM-like"/>
</dbReference>
<feature type="region of interest" description="Disordered" evidence="7">
    <location>
        <begin position="683"/>
        <end position="743"/>
    </location>
</feature>
<dbReference type="GO" id="GO:0005730">
    <property type="term" value="C:nucleolus"/>
    <property type="evidence" value="ECO:0007669"/>
    <property type="project" value="UniProtKB-SubCell"/>
</dbReference>